<dbReference type="OrthoDB" id="9798830at2"/>
<evidence type="ECO:0000256" key="3">
    <source>
        <dbReference type="PIRSR" id="PIRSR607837-1"/>
    </source>
</evidence>
<dbReference type="InterPro" id="IPR007837">
    <property type="entry name" value="DinB"/>
</dbReference>
<dbReference type="GO" id="GO:0046872">
    <property type="term" value="F:metal ion binding"/>
    <property type="evidence" value="ECO:0007669"/>
    <property type="project" value="UniProtKB-KW"/>
</dbReference>
<dbReference type="InterPro" id="IPR034660">
    <property type="entry name" value="DinB/YfiT-like"/>
</dbReference>
<accession>A0A2R3ZAX7</accession>
<evidence type="ECO:0000313" key="4">
    <source>
        <dbReference type="EMBL" id="AVR47448.1"/>
    </source>
</evidence>
<dbReference type="Pfam" id="PF05163">
    <property type="entry name" value="DinB"/>
    <property type="match status" value="1"/>
</dbReference>
<keyword evidence="2 3" id="KW-0479">Metal-binding</keyword>
<feature type="binding site" evidence="3">
    <location>
        <position position="38"/>
    </location>
    <ligand>
        <name>a divalent metal cation</name>
        <dbReference type="ChEBI" id="CHEBI:60240"/>
    </ligand>
</feature>
<protein>
    <recommendedName>
        <fullName evidence="6">DinB family protein</fullName>
    </recommendedName>
</protein>
<sequence>MGGEAFMPIDEMLKKMPFEKVGIRPEALPYSFYELFFHITFAQKDILEYTISGDYKTSQWPDDYWPDSVKPKDEKNWEKLKKDFFDDREMLKEFVADKKNKLDAAVRNSEDHTLLRELMLVIEHSAYHTGQMLVVMRLLGVYEN</sequence>
<proteinExistence type="inferred from homology"/>
<reference evidence="5" key="1">
    <citation type="submission" date="2018-03" db="EMBL/GenBank/DDBJ databases">
        <title>Gramella fulva sp. nov., isolated from a dry surface of tidal flat.</title>
        <authorList>
            <person name="Hwang S.H."/>
            <person name="Hwang W.M."/>
            <person name="Kang K."/>
            <person name="Ahn T.-Y."/>
        </authorList>
    </citation>
    <scope>NUCLEOTIDE SEQUENCE [LARGE SCALE GENOMIC DNA]</scope>
    <source>
        <strain evidence="5">SH35</strain>
    </source>
</reference>
<evidence type="ECO:0000256" key="1">
    <source>
        <dbReference type="ARBA" id="ARBA00008635"/>
    </source>
</evidence>
<feature type="binding site" evidence="3">
    <location>
        <position position="124"/>
    </location>
    <ligand>
        <name>a divalent metal cation</name>
        <dbReference type="ChEBI" id="CHEBI:60240"/>
    </ligand>
</feature>
<dbReference type="Proteomes" id="UP000241507">
    <property type="component" value="Chromosome"/>
</dbReference>
<name>A0A2R3ZAX7_9FLAO</name>
<feature type="binding site" evidence="3">
    <location>
        <position position="128"/>
    </location>
    <ligand>
        <name>a divalent metal cation</name>
        <dbReference type="ChEBI" id="CHEBI:60240"/>
    </ligand>
</feature>
<dbReference type="EMBL" id="CP028136">
    <property type="protein sequence ID" value="AVR47448.1"/>
    <property type="molecule type" value="Genomic_DNA"/>
</dbReference>
<dbReference type="SUPFAM" id="SSF109854">
    <property type="entry name" value="DinB/YfiT-like putative metalloenzymes"/>
    <property type="match status" value="1"/>
</dbReference>
<organism evidence="4 5">
    <name type="scientific">Christiangramia fulva</name>
    <dbReference type="NCBI Taxonomy" id="2126553"/>
    <lineage>
        <taxon>Bacteria</taxon>
        <taxon>Pseudomonadati</taxon>
        <taxon>Bacteroidota</taxon>
        <taxon>Flavobacteriia</taxon>
        <taxon>Flavobacteriales</taxon>
        <taxon>Flavobacteriaceae</taxon>
        <taxon>Christiangramia</taxon>
    </lineage>
</organism>
<dbReference type="Gene3D" id="1.20.120.450">
    <property type="entry name" value="dinb family like domain"/>
    <property type="match status" value="1"/>
</dbReference>
<comment type="similarity">
    <text evidence="1">Belongs to the DinB family.</text>
</comment>
<keyword evidence="5" id="KW-1185">Reference proteome</keyword>
<gene>
    <name evidence="4" type="ORF">C7S20_11390</name>
</gene>
<evidence type="ECO:0000256" key="2">
    <source>
        <dbReference type="ARBA" id="ARBA00022723"/>
    </source>
</evidence>
<evidence type="ECO:0008006" key="6">
    <source>
        <dbReference type="Google" id="ProtNLM"/>
    </source>
</evidence>
<dbReference type="KEGG" id="grs:C7S20_11390"/>
<dbReference type="AlphaFoldDB" id="A0A2R3ZAX7"/>
<evidence type="ECO:0000313" key="5">
    <source>
        <dbReference type="Proteomes" id="UP000241507"/>
    </source>
</evidence>